<dbReference type="Proteomes" id="UP000273977">
    <property type="component" value="Unassembled WGS sequence"/>
</dbReference>
<comment type="caution">
    <text evidence="1">The sequence shown here is derived from an EMBL/GenBank/DDBJ whole genome shotgun (WGS) entry which is preliminary data.</text>
</comment>
<proteinExistence type="predicted"/>
<keyword evidence="2" id="KW-1185">Reference proteome</keyword>
<gene>
    <name evidence="1" type="ORF">EF384_08310</name>
</gene>
<name>A0A3N4GW77_9LACT</name>
<evidence type="ECO:0008006" key="3">
    <source>
        <dbReference type="Google" id="ProtNLM"/>
    </source>
</evidence>
<sequence>MNNFIYFFGIFDYYGNFSLIRKINMKKSLFDIIGFKSKYSYEESLEFSTNRTLYQLFFRTYYEHLSRAGLELEEVFASCYNELFNEEYLAEGFSYNVSPAELKFYDKCKLIIPEMDSVLKQYDFYRKFKEIDPELLEIASKNPAYDELKSLQEKKNIYFNSKKVEFISDLLFRTDFFKSLEGESLYYHVSKGITRKAFTFEMDETRLDYLEENNIISYTREKEIYFNNPKLLRIYQLIKNYGYCDIIYFTKDLMVIVDKDIEEGNLKYDNYLFSKQEIDYISYIMDKKRFGNSLDIRNKYIHGSKAKVSDEEHKENYLELMIILLLYTYKINQELDFEERSNKL</sequence>
<dbReference type="EMBL" id="RKMG01000031">
    <property type="protein sequence ID" value="RPA57234.1"/>
    <property type="molecule type" value="Genomic_DNA"/>
</dbReference>
<evidence type="ECO:0000313" key="1">
    <source>
        <dbReference type="EMBL" id="RPA57234.1"/>
    </source>
</evidence>
<organism evidence="1 2">
    <name type="scientific">Aerococcus agrisoli</name>
    <dbReference type="NCBI Taxonomy" id="2487350"/>
    <lineage>
        <taxon>Bacteria</taxon>
        <taxon>Bacillati</taxon>
        <taxon>Bacillota</taxon>
        <taxon>Bacilli</taxon>
        <taxon>Lactobacillales</taxon>
        <taxon>Aerococcaceae</taxon>
        <taxon>Aerococcus</taxon>
    </lineage>
</organism>
<reference evidence="1 2" key="1">
    <citation type="submission" date="2018-11" db="EMBL/GenBank/DDBJ databases">
        <title>Aerococcus sp. SJQ22, whole genome shotgun sequence.</title>
        <authorList>
            <person name="Sun L."/>
            <person name="Gao X."/>
            <person name="Chen W."/>
            <person name="Huang K."/>
        </authorList>
    </citation>
    <scope>NUCLEOTIDE SEQUENCE [LARGE SCALE GENOMIC DNA]</scope>
    <source>
        <strain evidence="1 2">SJQ22</strain>
    </source>
</reference>
<dbReference type="AlphaFoldDB" id="A0A3N4GW77"/>
<accession>A0A3N4GW77</accession>
<protein>
    <recommendedName>
        <fullName evidence="3">Apea-like HEPN domain-containing protein</fullName>
    </recommendedName>
</protein>
<evidence type="ECO:0000313" key="2">
    <source>
        <dbReference type="Proteomes" id="UP000273977"/>
    </source>
</evidence>